<feature type="region of interest" description="Disordered" evidence="1">
    <location>
        <begin position="1"/>
        <end position="63"/>
    </location>
</feature>
<comment type="caution">
    <text evidence="2">The sequence shown here is derived from an EMBL/GenBank/DDBJ whole genome shotgun (WGS) entry which is preliminary data.</text>
</comment>
<gene>
    <name evidence="2" type="ORF">Tci_868060</name>
</gene>
<evidence type="ECO:0000256" key="1">
    <source>
        <dbReference type="SAM" id="MobiDB-lite"/>
    </source>
</evidence>
<reference evidence="2" key="1">
    <citation type="journal article" date="2019" name="Sci. Rep.">
        <title>Draft genome of Tanacetum cinerariifolium, the natural source of mosquito coil.</title>
        <authorList>
            <person name="Yamashiro T."/>
            <person name="Shiraishi A."/>
            <person name="Satake H."/>
            <person name="Nakayama K."/>
        </authorList>
    </citation>
    <scope>NUCLEOTIDE SEQUENCE</scope>
</reference>
<dbReference type="EMBL" id="BKCJ011158217">
    <property type="protein sequence ID" value="GFC96090.1"/>
    <property type="molecule type" value="Genomic_DNA"/>
</dbReference>
<feature type="compositionally biased region" description="Basic and acidic residues" evidence="1">
    <location>
        <begin position="42"/>
        <end position="53"/>
    </location>
</feature>
<protein>
    <submittedName>
        <fullName evidence="2">Uncharacterized protein</fullName>
    </submittedName>
</protein>
<sequence length="87" mass="9370">EYYAVASRAESPKPKASVRKKQSSSDTTVPPPTKGKRLKILAKVDKPAKEKQPAKSSTAKGLTVLSEVALTEAEQINSSPLNSFQDE</sequence>
<organism evidence="2">
    <name type="scientific">Tanacetum cinerariifolium</name>
    <name type="common">Dalmatian daisy</name>
    <name type="synonym">Chrysanthemum cinerariifolium</name>
    <dbReference type="NCBI Taxonomy" id="118510"/>
    <lineage>
        <taxon>Eukaryota</taxon>
        <taxon>Viridiplantae</taxon>
        <taxon>Streptophyta</taxon>
        <taxon>Embryophyta</taxon>
        <taxon>Tracheophyta</taxon>
        <taxon>Spermatophyta</taxon>
        <taxon>Magnoliopsida</taxon>
        <taxon>eudicotyledons</taxon>
        <taxon>Gunneridae</taxon>
        <taxon>Pentapetalae</taxon>
        <taxon>asterids</taxon>
        <taxon>campanulids</taxon>
        <taxon>Asterales</taxon>
        <taxon>Asteraceae</taxon>
        <taxon>Asteroideae</taxon>
        <taxon>Anthemideae</taxon>
        <taxon>Anthemidinae</taxon>
        <taxon>Tanacetum</taxon>
    </lineage>
</organism>
<proteinExistence type="predicted"/>
<name>A0A699SFD0_TANCI</name>
<accession>A0A699SFD0</accession>
<dbReference type="AlphaFoldDB" id="A0A699SFD0"/>
<evidence type="ECO:0000313" key="2">
    <source>
        <dbReference type="EMBL" id="GFC96090.1"/>
    </source>
</evidence>
<feature type="non-terminal residue" evidence="2">
    <location>
        <position position="1"/>
    </location>
</feature>